<evidence type="ECO:0000313" key="2">
    <source>
        <dbReference type="Proteomes" id="UP000805193"/>
    </source>
</evidence>
<reference evidence="1 2" key="1">
    <citation type="journal article" date="2020" name="Cell">
        <title>Large-Scale Comparative Analyses of Tick Genomes Elucidate Their Genetic Diversity and Vector Capacities.</title>
        <authorList>
            <consortium name="Tick Genome and Microbiome Consortium (TIGMIC)"/>
            <person name="Jia N."/>
            <person name="Wang J."/>
            <person name="Shi W."/>
            <person name="Du L."/>
            <person name="Sun Y."/>
            <person name="Zhan W."/>
            <person name="Jiang J.F."/>
            <person name="Wang Q."/>
            <person name="Zhang B."/>
            <person name="Ji P."/>
            <person name="Bell-Sakyi L."/>
            <person name="Cui X.M."/>
            <person name="Yuan T.T."/>
            <person name="Jiang B.G."/>
            <person name="Yang W.F."/>
            <person name="Lam T.T."/>
            <person name="Chang Q.C."/>
            <person name="Ding S.J."/>
            <person name="Wang X.J."/>
            <person name="Zhu J.G."/>
            <person name="Ruan X.D."/>
            <person name="Zhao L."/>
            <person name="Wei J.T."/>
            <person name="Ye R.Z."/>
            <person name="Que T.C."/>
            <person name="Du C.H."/>
            <person name="Zhou Y.H."/>
            <person name="Cheng J.X."/>
            <person name="Dai P.F."/>
            <person name="Guo W.B."/>
            <person name="Han X.H."/>
            <person name="Huang E.J."/>
            <person name="Li L.F."/>
            <person name="Wei W."/>
            <person name="Gao Y.C."/>
            <person name="Liu J.Z."/>
            <person name="Shao H.Z."/>
            <person name="Wang X."/>
            <person name="Wang C.C."/>
            <person name="Yang T.C."/>
            <person name="Huo Q.B."/>
            <person name="Li W."/>
            <person name="Chen H.Y."/>
            <person name="Chen S.E."/>
            <person name="Zhou L.G."/>
            <person name="Ni X.B."/>
            <person name="Tian J.H."/>
            <person name="Sheng Y."/>
            <person name="Liu T."/>
            <person name="Pan Y.S."/>
            <person name="Xia L.Y."/>
            <person name="Li J."/>
            <person name="Zhao F."/>
            <person name="Cao W.C."/>
        </authorList>
    </citation>
    <scope>NUCLEOTIDE SEQUENCE [LARGE SCALE GENOMIC DNA]</scope>
    <source>
        <strain evidence="1">Iper-2018</strain>
    </source>
</reference>
<organism evidence="1 2">
    <name type="scientific">Ixodes persulcatus</name>
    <name type="common">Taiga tick</name>
    <dbReference type="NCBI Taxonomy" id="34615"/>
    <lineage>
        <taxon>Eukaryota</taxon>
        <taxon>Metazoa</taxon>
        <taxon>Ecdysozoa</taxon>
        <taxon>Arthropoda</taxon>
        <taxon>Chelicerata</taxon>
        <taxon>Arachnida</taxon>
        <taxon>Acari</taxon>
        <taxon>Parasitiformes</taxon>
        <taxon>Ixodida</taxon>
        <taxon>Ixodoidea</taxon>
        <taxon>Ixodidae</taxon>
        <taxon>Ixodinae</taxon>
        <taxon>Ixodes</taxon>
    </lineage>
</organism>
<sequence>MPNRRRQRHCFAPGCQTGYQWRKGEQPSLFSVPKEEELRKVWERNLHQEVRIPRGKPQLLPGAVPTLLPNAPSYLSKKASQPRPKRKRKNADASSVDGKKRPNTASPTACSSTDNTTPAAADTGAFDEACEAEVLLRDVDSYRLCGGAVPTSNVPRSYLTKGLEGQQMQNDNASKPDEVLQAEIATLPPKQQECVRQCFSAAKKRSSKGNTYSKDWVLECILMKMKSARLYEHLRKHDIISLPSKSTLKRYLRIYKSGYGFNHKVLKQLKQKTRHISSFKRRGGLLVDEIKLSEHLTVTPSGHIEGFVDIGSSMTEGQNVVCDHGMIIMFVPFTGKWTQIIGAFATNGNAKAEELAKVSMRPVREAFKKDSSNVTLKAMPGLTSVHLQPNGFEKMRVSFAFQLFGDRVINGLQFFQDELESSCSSFDATLSFFRTINCLIKITTSRFTAKALRPGSKEVEFLKEFLDFLSSWESHAKGVGGVLSDSTTDGLRVTVSSTLALLDYLTAHGSLPAAIVQSAAPFFWGALPTRKTAGLRKFVITEGYCIPRTLSSSL</sequence>
<gene>
    <name evidence="1" type="ORF">HPB47_009572</name>
</gene>
<comment type="caution">
    <text evidence="1">The sequence shown here is derived from an EMBL/GenBank/DDBJ whole genome shotgun (WGS) entry which is preliminary data.</text>
</comment>
<proteinExistence type="predicted"/>
<dbReference type="Proteomes" id="UP000805193">
    <property type="component" value="Unassembled WGS sequence"/>
</dbReference>
<evidence type="ECO:0000313" key="1">
    <source>
        <dbReference type="EMBL" id="KAG0413268.1"/>
    </source>
</evidence>
<keyword evidence="2" id="KW-1185">Reference proteome</keyword>
<protein>
    <submittedName>
        <fullName evidence="1">Uncharacterized protein</fullName>
    </submittedName>
</protein>
<name>A0AC60P1Q8_IXOPE</name>
<accession>A0AC60P1Q8</accession>
<dbReference type="EMBL" id="JABSTQ010011277">
    <property type="protein sequence ID" value="KAG0413268.1"/>
    <property type="molecule type" value="Genomic_DNA"/>
</dbReference>